<dbReference type="AlphaFoldDB" id="A0A8C9LE92"/>
<feature type="domain" description="Thioredoxin" evidence="1">
    <location>
        <begin position="1"/>
        <end position="102"/>
    </location>
</feature>
<protein>
    <recommendedName>
        <fullName evidence="1">Thioredoxin domain-containing protein</fullName>
    </recommendedName>
</protein>
<name>A0A8C9LE92_PAVCR</name>
<dbReference type="GO" id="GO:0003756">
    <property type="term" value="F:protein disulfide isomerase activity"/>
    <property type="evidence" value="ECO:0007669"/>
    <property type="project" value="TreeGrafter"/>
</dbReference>
<dbReference type="PANTHER" id="PTHR22897:SF6">
    <property type="entry name" value="SULFHYDRYL OXIDASE 1"/>
    <property type="match status" value="1"/>
</dbReference>
<keyword evidence="3" id="KW-1185">Reference proteome</keyword>
<dbReference type="GO" id="GO:0000139">
    <property type="term" value="C:Golgi membrane"/>
    <property type="evidence" value="ECO:0007669"/>
    <property type="project" value="TreeGrafter"/>
</dbReference>
<reference evidence="2" key="2">
    <citation type="submission" date="2025-09" db="UniProtKB">
        <authorList>
            <consortium name="Ensembl"/>
        </authorList>
    </citation>
    <scope>IDENTIFICATION</scope>
</reference>
<dbReference type="Gene3D" id="3.40.30.10">
    <property type="entry name" value="Glutaredoxin"/>
    <property type="match status" value="1"/>
</dbReference>
<organism evidence="2 3">
    <name type="scientific">Pavo cristatus</name>
    <name type="common">Indian peafowl</name>
    <name type="synonym">Blue peafowl</name>
    <dbReference type="NCBI Taxonomy" id="9049"/>
    <lineage>
        <taxon>Eukaryota</taxon>
        <taxon>Metazoa</taxon>
        <taxon>Chordata</taxon>
        <taxon>Craniata</taxon>
        <taxon>Vertebrata</taxon>
        <taxon>Euteleostomi</taxon>
        <taxon>Archelosauria</taxon>
        <taxon>Archosauria</taxon>
        <taxon>Dinosauria</taxon>
        <taxon>Saurischia</taxon>
        <taxon>Theropoda</taxon>
        <taxon>Coelurosauria</taxon>
        <taxon>Aves</taxon>
        <taxon>Neognathae</taxon>
        <taxon>Galloanserae</taxon>
        <taxon>Galliformes</taxon>
        <taxon>Phasianidae</taxon>
        <taxon>Phasianinae</taxon>
        <taxon>Pavo</taxon>
    </lineage>
</organism>
<dbReference type="Ensembl" id="ENSPSTT00000021823.1">
    <property type="protein sequence ID" value="ENSPSTP00000020805.1"/>
    <property type="gene ID" value="ENSPSTG00000015119.1"/>
</dbReference>
<sequence length="113" mass="12555">AERRLLGSPSAWAVEFFASWCGHCIHFAPTWRALAEDVREWRPAVMLAALDCADEANQQVCADFGITGFPTLKVRFMGRAMGMFVGVGNRERLSTLFSPCFSPWRCPSLAQLG</sequence>
<dbReference type="Pfam" id="PF00085">
    <property type="entry name" value="Thioredoxin"/>
    <property type="match status" value="1"/>
</dbReference>
<evidence type="ECO:0000313" key="2">
    <source>
        <dbReference type="Ensembl" id="ENSPSTP00000020805.1"/>
    </source>
</evidence>
<dbReference type="GO" id="GO:0016971">
    <property type="term" value="F:flavin-dependent sulfhydryl oxidase activity"/>
    <property type="evidence" value="ECO:0007669"/>
    <property type="project" value="InterPro"/>
</dbReference>
<dbReference type="SUPFAM" id="SSF52833">
    <property type="entry name" value="Thioredoxin-like"/>
    <property type="match status" value="1"/>
</dbReference>
<dbReference type="GO" id="GO:0006457">
    <property type="term" value="P:protein folding"/>
    <property type="evidence" value="ECO:0007669"/>
    <property type="project" value="TreeGrafter"/>
</dbReference>
<dbReference type="GO" id="GO:0005615">
    <property type="term" value="C:extracellular space"/>
    <property type="evidence" value="ECO:0007669"/>
    <property type="project" value="TreeGrafter"/>
</dbReference>
<dbReference type="PROSITE" id="PS51352">
    <property type="entry name" value="THIOREDOXIN_2"/>
    <property type="match status" value="1"/>
</dbReference>
<accession>A0A8C9LE92</accession>
<proteinExistence type="predicted"/>
<dbReference type="InterPro" id="IPR039798">
    <property type="entry name" value="Sulfhydryl_oxidase"/>
</dbReference>
<evidence type="ECO:0000313" key="3">
    <source>
        <dbReference type="Proteomes" id="UP000694428"/>
    </source>
</evidence>
<reference evidence="2" key="1">
    <citation type="submission" date="2025-08" db="UniProtKB">
        <authorList>
            <consortium name="Ensembl"/>
        </authorList>
    </citation>
    <scope>IDENTIFICATION</scope>
</reference>
<dbReference type="InterPro" id="IPR013766">
    <property type="entry name" value="Thioredoxin_domain"/>
</dbReference>
<dbReference type="Proteomes" id="UP000694428">
    <property type="component" value="Unplaced"/>
</dbReference>
<dbReference type="InterPro" id="IPR036249">
    <property type="entry name" value="Thioredoxin-like_sf"/>
</dbReference>
<dbReference type="PANTHER" id="PTHR22897">
    <property type="entry name" value="QUIESCIN Q6-RELATED SULFHYDRYL OXIDASE"/>
    <property type="match status" value="1"/>
</dbReference>
<evidence type="ECO:0000259" key="1">
    <source>
        <dbReference type="PROSITE" id="PS51352"/>
    </source>
</evidence>